<dbReference type="Proteomes" id="UP001165121">
    <property type="component" value="Unassembled WGS sequence"/>
</dbReference>
<feature type="compositionally biased region" description="Low complexity" evidence="1">
    <location>
        <begin position="62"/>
        <end position="74"/>
    </location>
</feature>
<sequence>MEPKRGSVSQHGIAEGRGGTPYLGRRSPRFDYAESARRITEAEGHRSGRPSNRCHQISSEATPTTGDFTGSSGTTDEEWRIIPTQNEEKWIANLKAYLQGNLADLTVEEAKACSTIADDYEVDDDGLVLWCSDFELTSPRYSA</sequence>
<gene>
    <name evidence="2" type="ORF">Pfra01_002764200</name>
</gene>
<evidence type="ECO:0000313" key="3">
    <source>
        <dbReference type="Proteomes" id="UP001165121"/>
    </source>
</evidence>
<evidence type="ECO:0000313" key="2">
    <source>
        <dbReference type="EMBL" id="GMF63290.1"/>
    </source>
</evidence>
<proteinExistence type="predicted"/>
<comment type="caution">
    <text evidence="2">The sequence shown here is derived from an EMBL/GenBank/DDBJ whole genome shotgun (WGS) entry which is preliminary data.</text>
</comment>
<organism evidence="2 3">
    <name type="scientific">Phytophthora fragariaefolia</name>
    <dbReference type="NCBI Taxonomy" id="1490495"/>
    <lineage>
        <taxon>Eukaryota</taxon>
        <taxon>Sar</taxon>
        <taxon>Stramenopiles</taxon>
        <taxon>Oomycota</taxon>
        <taxon>Peronosporomycetes</taxon>
        <taxon>Peronosporales</taxon>
        <taxon>Peronosporaceae</taxon>
        <taxon>Phytophthora</taxon>
    </lineage>
</organism>
<feature type="region of interest" description="Disordered" evidence="1">
    <location>
        <begin position="1"/>
        <end position="75"/>
    </location>
</feature>
<evidence type="ECO:0000256" key="1">
    <source>
        <dbReference type="SAM" id="MobiDB-lite"/>
    </source>
</evidence>
<name>A0A9W7D8Z7_9STRA</name>
<dbReference type="OrthoDB" id="129309at2759"/>
<reference evidence="2" key="1">
    <citation type="submission" date="2023-04" db="EMBL/GenBank/DDBJ databases">
        <title>Phytophthora fragariaefolia NBRC 109709.</title>
        <authorList>
            <person name="Ichikawa N."/>
            <person name="Sato H."/>
            <person name="Tonouchi N."/>
        </authorList>
    </citation>
    <scope>NUCLEOTIDE SEQUENCE</scope>
    <source>
        <strain evidence="2">NBRC 109709</strain>
    </source>
</reference>
<protein>
    <submittedName>
        <fullName evidence="2">Unnamed protein product</fullName>
    </submittedName>
</protein>
<dbReference type="AlphaFoldDB" id="A0A9W7D8Z7"/>
<feature type="compositionally biased region" description="Polar residues" evidence="1">
    <location>
        <begin position="49"/>
        <end position="61"/>
    </location>
</feature>
<feature type="compositionally biased region" description="Basic and acidic residues" evidence="1">
    <location>
        <begin position="28"/>
        <end position="46"/>
    </location>
</feature>
<dbReference type="EMBL" id="BSXT01006919">
    <property type="protein sequence ID" value="GMF63290.1"/>
    <property type="molecule type" value="Genomic_DNA"/>
</dbReference>
<keyword evidence="3" id="KW-1185">Reference proteome</keyword>
<accession>A0A9W7D8Z7</accession>